<reference evidence="2" key="1">
    <citation type="submission" date="2020-11" db="EMBL/GenBank/DDBJ databases">
        <authorList>
            <person name="Tran Van P."/>
        </authorList>
    </citation>
    <scope>NUCLEOTIDE SEQUENCE</scope>
</reference>
<feature type="region of interest" description="Disordered" evidence="1">
    <location>
        <begin position="256"/>
        <end position="334"/>
    </location>
</feature>
<evidence type="ECO:0000313" key="2">
    <source>
        <dbReference type="EMBL" id="CAD7222860.1"/>
    </source>
</evidence>
<protein>
    <submittedName>
        <fullName evidence="2">Uncharacterized protein</fullName>
    </submittedName>
</protein>
<name>A0A7R8W4C6_9CRUS</name>
<evidence type="ECO:0000256" key="1">
    <source>
        <dbReference type="SAM" id="MobiDB-lite"/>
    </source>
</evidence>
<proteinExistence type="predicted"/>
<dbReference type="EMBL" id="OB660113">
    <property type="protein sequence ID" value="CAD7222860.1"/>
    <property type="molecule type" value="Genomic_DNA"/>
</dbReference>
<sequence length="354" mass="39291">MFVGDISFYLKNNNPGPADYLPSSSSTVRFGASAKTVKTKAVVNAREEGDDGSSAVLPRGQTVVAEIQTSPSFASAPSERPPCSASGTQTTPPSSRQPDVQTMTSPPRGQTVVAEIQTSPSFASAPSERPPCSASKAEMGTQTTPVSEKTQATPPSKEREQATPIQKQEAETTLTPSSRQPDVQPGRFLNQSALSSPLASTPKEVLRARVQDVKQDLASKEELLQFRETELTVTVEDEEEKGDELFRREQQLVLREEEIMTQEEELKKQTQKAKEELEKEREEVEKRRKQVETRETESQPKRKRSEGAEETREGGRARPTKRRRVEDEEVSELTIDQCLLNGVNKDLFMKRATN</sequence>
<feature type="compositionally biased region" description="Polar residues" evidence="1">
    <location>
        <begin position="189"/>
        <end position="199"/>
    </location>
</feature>
<accession>A0A7R8W4C6</accession>
<gene>
    <name evidence="2" type="ORF">CTOB1V02_LOCUS857</name>
</gene>
<feature type="compositionally biased region" description="Polar residues" evidence="1">
    <location>
        <begin position="163"/>
        <end position="181"/>
    </location>
</feature>
<feature type="compositionally biased region" description="Polar residues" evidence="1">
    <location>
        <begin position="85"/>
        <end position="108"/>
    </location>
</feature>
<organism evidence="2">
    <name type="scientific">Cyprideis torosa</name>
    <dbReference type="NCBI Taxonomy" id="163714"/>
    <lineage>
        <taxon>Eukaryota</taxon>
        <taxon>Metazoa</taxon>
        <taxon>Ecdysozoa</taxon>
        <taxon>Arthropoda</taxon>
        <taxon>Crustacea</taxon>
        <taxon>Oligostraca</taxon>
        <taxon>Ostracoda</taxon>
        <taxon>Podocopa</taxon>
        <taxon>Podocopida</taxon>
        <taxon>Cytherocopina</taxon>
        <taxon>Cytheroidea</taxon>
        <taxon>Cytherideidae</taxon>
        <taxon>Cyprideis</taxon>
    </lineage>
</organism>
<feature type="compositionally biased region" description="Polar residues" evidence="1">
    <location>
        <begin position="140"/>
        <end position="154"/>
    </location>
</feature>
<feature type="region of interest" description="Disordered" evidence="1">
    <location>
        <begin position="68"/>
        <end position="202"/>
    </location>
</feature>
<dbReference type="AlphaFoldDB" id="A0A7R8W4C6"/>
<feature type="compositionally biased region" description="Basic and acidic residues" evidence="1">
    <location>
        <begin position="256"/>
        <end position="316"/>
    </location>
</feature>